<name>A0ABS1NH89_9ACTN</name>
<organism evidence="3 4">
    <name type="scientific">Streptomyces coffeae</name>
    <dbReference type="NCBI Taxonomy" id="621382"/>
    <lineage>
        <taxon>Bacteria</taxon>
        <taxon>Bacillati</taxon>
        <taxon>Actinomycetota</taxon>
        <taxon>Actinomycetes</taxon>
        <taxon>Kitasatosporales</taxon>
        <taxon>Streptomycetaceae</taxon>
        <taxon>Streptomyces</taxon>
    </lineage>
</organism>
<gene>
    <name evidence="3" type="ORF">JK363_22995</name>
</gene>
<dbReference type="Proteomes" id="UP000634229">
    <property type="component" value="Unassembled WGS sequence"/>
</dbReference>
<evidence type="ECO:0000313" key="4">
    <source>
        <dbReference type="Proteomes" id="UP000634229"/>
    </source>
</evidence>
<evidence type="ECO:0000259" key="2">
    <source>
        <dbReference type="Pfam" id="PF04149"/>
    </source>
</evidence>
<dbReference type="Pfam" id="PF04149">
    <property type="entry name" value="DUF397"/>
    <property type="match status" value="1"/>
</dbReference>
<keyword evidence="4" id="KW-1185">Reference proteome</keyword>
<accession>A0ABS1NH89</accession>
<dbReference type="RefSeq" id="WP_201876890.1">
    <property type="nucleotide sequence ID" value="NZ_JAERRF010000013.1"/>
</dbReference>
<reference evidence="3 4" key="1">
    <citation type="submission" date="2021-01" db="EMBL/GenBank/DDBJ databases">
        <title>WGS of actinomycetes isolated from Thailand.</title>
        <authorList>
            <person name="Thawai C."/>
        </authorList>
    </citation>
    <scope>NUCLEOTIDE SEQUENCE [LARGE SCALE GENOMIC DNA]</scope>
    <source>
        <strain evidence="3 4">CA1R205</strain>
    </source>
</reference>
<feature type="region of interest" description="Disordered" evidence="1">
    <location>
        <begin position="1"/>
        <end position="32"/>
    </location>
</feature>
<evidence type="ECO:0000313" key="3">
    <source>
        <dbReference type="EMBL" id="MBL1099482.1"/>
    </source>
</evidence>
<sequence>MKKLRRTSTESAVRRGDGLSAWRKSSHSNPSGACVEVAETADGVVAFRDSKRKEGPVMAVSRASAAAFTAAVARDEL</sequence>
<dbReference type="InterPro" id="IPR007278">
    <property type="entry name" value="DUF397"/>
</dbReference>
<proteinExistence type="predicted"/>
<dbReference type="EMBL" id="JAERRF010000013">
    <property type="protein sequence ID" value="MBL1099482.1"/>
    <property type="molecule type" value="Genomic_DNA"/>
</dbReference>
<evidence type="ECO:0000256" key="1">
    <source>
        <dbReference type="SAM" id="MobiDB-lite"/>
    </source>
</evidence>
<comment type="caution">
    <text evidence="3">The sequence shown here is derived from an EMBL/GenBank/DDBJ whole genome shotgun (WGS) entry which is preliminary data.</text>
</comment>
<protein>
    <submittedName>
        <fullName evidence="3">DUF397 domain-containing protein</fullName>
    </submittedName>
</protein>
<feature type="domain" description="DUF397" evidence="2">
    <location>
        <begin position="21"/>
        <end position="72"/>
    </location>
</feature>